<keyword evidence="6" id="KW-0812">Transmembrane</keyword>
<feature type="domain" description="RagB/SusD" evidence="7">
    <location>
        <begin position="316"/>
        <end position="576"/>
    </location>
</feature>
<evidence type="ECO:0000256" key="1">
    <source>
        <dbReference type="ARBA" id="ARBA00004442"/>
    </source>
</evidence>
<dbReference type="SUPFAM" id="SSF48452">
    <property type="entry name" value="TPR-like"/>
    <property type="match status" value="1"/>
</dbReference>
<evidence type="ECO:0000313" key="9">
    <source>
        <dbReference type="EMBL" id="MEA5427925.1"/>
    </source>
</evidence>
<accession>A0ABU5SKU7</accession>
<dbReference type="EMBL" id="JAYGIM010000011">
    <property type="protein sequence ID" value="MEA5427925.1"/>
    <property type="molecule type" value="Genomic_DNA"/>
</dbReference>
<protein>
    <submittedName>
        <fullName evidence="9">RagB/SusD family nutrient uptake outer membrane protein</fullName>
    </submittedName>
</protein>
<keyword evidence="6" id="KW-1133">Transmembrane helix</keyword>
<keyword evidence="5" id="KW-0998">Cell outer membrane</keyword>
<comment type="subcellular location">
    <subcellularLocation>
        <location evidence="1">Cell outer membrane</location>
    </subcellularLocation>
</comment>
<evidence type="ECO:0000259" key="7">
    <source>
        <dbReference type="Pfam" id="PF07980"/>
    </source>
</evidence>
<feature type="domain" description="SusD-like N-terminal" evidence="8">
    <location>
        <begin position="90"/>
        <end position="215"/>
    </location>
</feature>
<dbReference type="Pfam" id="PF07980">
    <property type="entry name" value="SusD_RagB"/>
    <property type="match status" value="1"/>
</dbReference>
<keyword evidence="4 6" id="KW-0472">Membrane</keyword>
<name>A0ABU5SKU7_9BACT</name>
<evidence type="ECO:0000256" key="3">
    <source>
        <dbReference type="ARBA" id="ARBA00022729"/>
    </source>
</evidence>
<sequence length="576" mass="65304">MKKNSITYITTWLGMMFIVISLGCQNALDLKPLDQVSDANFWNDATKFKLAANNFYGYLRTFGNNNGDGHLGTDLGPDRGALARGTNTVVSNDNNYNDAYKWIRSINYMLAKAAVYPKPQEIKTYVAEAKFFRGYVYFDKLLTSYGGVILVKDVLDVDSPELKATRNTRDETIDFIIKDLEEAIVDLPIENTILAGDKGRISKGAAQAFLGRVALYEGTWQKFRGNITRANTLLDKAISNSEAVISSAQYSLFKPVALGDSALKYLFILENQKSNPAGVTKAANQEYILGVRYESNNLLRTIPGSISFYSLGPDLSRTMADMYLSSDGLPIDKTKMPFSRQKLDAEYKNRDNRMSNFMMIPGRPYWQNAVNYHINWDWGPADMMNARIHDPWNGDVTGYNGQQWSAERQVPNNQEGYDYPVIRLAEVYLNYAEAVFERSGSISDNDLNKSLNLVRTRINKNMPVLSNALVNNNGLSMREEIRRERAVELQGENFRMDDLKRWYIAHIELTKPSLGVRWKGTEFETKYTKTPPPLTAEGDVIADPVKERKFSEKNYLIPIPTNQMQLNPNLTQNPGW</sequence>
<evidence type="ECO:0000313" key="10">
    <source>
        <dbReference type="Proteomes" id="UP001302222"/>
    </source>
</evidence>
<dbReference type="Proteomes" id="UP001302222">
    <property type="component" value="Unassembled WGS sequence"/>
</dbReference>
<keyword evidence="10" id="KW-1185">Reference proteome</keyword>
<organism evidence="9 10">
    <name type="scientific">Arcicella lustrica</name>
    <dbReference type="NCBI Taxonomy" id="2984196"/>
    <lineage>
        <taxon>Bacteria</taxon>
        <taxon>Pseudomonadati</taxon>
        <taxon>Bacteroidota</taxon>
        <taxon>Cytophagia</taxon>
        <taxon>Cytophagales</taxon>
        <taxon>Flectobacillaceae</taxon>
        <taxon>Arcicella</taxon>
    </lineage>
</organism>
<comment type="similarity">
    <text evidence="2">Belongs to the SusD family.</text>
</comment>
<proteinExistence type="inferred from homology"/>
<gene>
    <name evidence="9" type="ORF">VB798_15135</name>
</gene>
<dbReference type="Pfam" id="PF14322">
    <property type="entry name" value="SusD-like_3"/>
    <property type="match status" value="1"/>
</dbReference>
<evidence type="ECO:0000256" key="5">
    <source>
        <dbReference type="ARBA" id="ARBA00023237"/>
    </source>
</evidence>
<reference evidence="9 10" key="1">
    <citation type="submission" date="2023-12" db="EMBL/GenBank/DDBJ databases">
        <title>Novel species of the genus Arcicella isolated from rivers.</title>
        <authorList>
            <person name="Lu H."/>
        </authorList>
    </citation>
    <scope>NUCLEOTIDE SEQUENCE [LARGE SCALE GENOMIC DNA]</scope>
    <source>
        <strain evidence="9 10">DC25W</strain>
    </source>
</reference>
<dbReference type="Gene3D" id="1.25.40.390">
    <property type="match status" value="1"/>
</dbReference>
<dbReference type="RefSeq" id="WP_323259778.1">
    <property type="nucleotide sequence ID" value="NZ_JAYGIM010000011.1"/>
</dbReference>
<comment type="caution">
    <text evidence="9">The sequence shown here is derived from an EMBL/GenBank/DDBJ whole genome shotgun (WGS) entry which is preliminary data.</text>
</comment>
<keyword evidence="3" id="KW-0732">Signal</keyword>
<evidence type="ECO:0000256" key="4">
    <source>
        <dbReference type="ARBA" id="ARBA00023136"/>
    </source>
</evidence>
<dbReference type="PROSITE" id="PS51257">
    <property type="entry name" value="PROKAR_LIPOPROTEIN"/>
    <property type="match status" value="1"/>
</dbReference>
<dbReference type="InterPro" id="IPR011990">
    <property type="entry name" value="TPR-like_helical_dom_sf"/>
</dbReference>
<evidence type="ECO:0000256" key="2">
    <source>
        <dbReference type="ARBA" id="ARBA00006275"/>
    </source>
</evidence>
<dbReference type="InterPro" id="IPR033985">
    <property type="entry name" value="SusD-like_N"/>
</dbReference>
<evidence type="ECO:0000259" key="8">
    <source>
        <dbReference type="Pfam" id="PF14322"/>
    </source>
</evidence>
<dbReference type="InterPro" id="IPR012944">
    <property type="entry name" value="SusD_RagB_dom"/>
</dbReference>
<feature type="transmembrane region" description="Helical" evidence="6">
    <location>
        <begin position="7"/>
        <end position="28"/>
    </location>
</feature>
<evidence type="ECO:0000256" key="6">
    <source>
        <dbReference type="SAM" id="Phobius"/>
    </source>
</evidence>